<evidence type="ECO:0000313" key="2">
    <source>
        <dbReference type="EMBL" id="GGC90643.1"/>
    </source>
</evidence>
<proteinExistence type="predicted"/>
<feature type="signal peptide" evidence="1">
    <location>
        <begin position="1"/>
        <end position="25"/>
    </location>
</feature>
<accession>A0A916XNW9</accession>
<organism evidence="2 3">
    <name type="scientific">Undibacterium terreum</name>
    <dbReference type="NCBI Taxonomy" id="1224302"/>
    <lineage>
        <taxon>Bacteria</taxon>
        <taxon>Pseudomonadati</taxon>
        <taxon>Pseudomonadota</taxon>
        <taxon>Betaproteobacteria</taxon>
        <taxon>Burkholderiales</taxon>
        <taxon>Oxalobacteraceae</taxon>
        <taxon>Undibacterium</taxon>
    </lineage>
</organism>
<feature type="chain" id="PRO_5037018695" evidence="1">
    <location>
        <begin position="26"/>
        <end position="144"/>
    </location>
</feature>
<comment type="caution">
    <text evidence="2">The sequence shown here is derived from an EMBL/GenBank/DDBJ whole genome shotgun (WGS) entry which is preliminary data.</text>
</comment>
<dbReference type="EMBL" id="BMED01000005">
    <property type="protein sequence ID" value="GGC90643.1"/>
    <property type="molecule type" value="Genomic_DNA"/>
</dbReference>
<evidence type="ECO:0000256" key="1">
    <source>
        <dbReference type="SAM" id="SignalP"/>
    </source>
</evidence>
<reference evidence="2" key="1">
    <citation type="journal article" date="2014" name="Int. J. Syst. Evol. Microbiol.">
        <title>Complete genome sequence of Corynebacterium casei LMG S-19264T (=DSM 44701T), isolated from a smear-ripened cheese.</title>
        <authorList>
            <consortium name="US DOE Joint Genome Institute (JGI-PGF)"/>
            <person name="Walter F."/>
            <person name="Albersmeier A."/>
            <person name="Kalinowski J."/>
            <person name="Ruckert C."/>
        </authorList>
    </citation>
    <scope>NUCLEOTIDE SEQUENCE</scope>
    <source>
        <strain evidence="2">CGMCC 1.10998</strain>
    </source>
</reference>
<keyword evidence="3" id="KW-1185">Reference proteome</keyword>
<dbReference type="AlphaFoldDB" id="A0A916XNW9"/>
<keyword evidence="1" id="KW-0732">Signal</keyword>
<dbReference type="Proteomes" id="UP000637423">
    <property type="component" value="Unassembled WGS sequence"/>
</dbReference>
<sequence length="144" mass="14805">MFLQHCTYGKTIALLIAIAPQLAFSQTLVSESLPGKTPVIAETANLPVTEIAKGDEQGSFSGKFGKAANVQDLGKLRGGAEVVVGNDQKLKGTVADNSATNVSTGSNNITSGAFANVSGIPIVVQNSGANVLIQNSTIINLQLH</sequence>
<gene>
    <name evidence="2" type="ORF">GCM10011396_42360</name>
</gene>
<reference evidence="2" key="2">
    <citation type="submission" date="2020-09" db="EMBL/GenBank/DDBJ databases">
        <authorList>
            <person name="Sun Q."/>
            <person name="Zhou Y."/>
        </authorList>
    </citation>
    <scope>NUCLEOTIDE SEQUENCE</scope>
    <source>
        <strain evidence="2">CGMCC 1.10998</strain>
    </source>
</reference>
<dbReference type="RefSeq" id="WP_229751269.1">
    <property type="nucleotide sequence ID" value="NZ_BMED01000005.1"/>
</dbReference>
<protein>
    <submittedName>
        <fullName evidence="2">Uncharacterized protein</fullName>
    </submittedName>
</protein>
<evidence type="ECO:0000313" key="3">
    <source>
        <dbReference type="Proteomes" id="UP000637423"/>
    </source>
</evidence>
<name>A0A916XNW9_9BURK</name>